<keyword evidence="1" id="KW-0812">Transmembrane</keyword>
<proteinExistence type="predicted"/>
<feature type="transmembrane region" description="Helical" evidence="1">
    <location>
        <begin position="128"/>
        <end position="156"/>
    </location>
</feature>
<feature type="transmembrane region" description="Helical" evidence="1">
    <location>
        <begin position="99"/>
        <end position="116"/>
    </location>
</feature>
<evidence type="ECO:0000256" key="1">
    <source>
        <dbReference type="SAM" id="Phobius"/>
    </source>
</evidence>
<name>A0A7C1GJ56_9CREN</name>
<comment type="caution">
    <text evidence="2">The sequence shown here is derived from an EMBL/GenBank/DDBJ whole genome shotgun (WGS) entry which is preliminary data.</text>
</comment>
<protein>
    <submittedName>
        <fullName evidence="2">Uncharacterized protein</fullName>
    </submittedName>
</protein>
<feature type="transmembrane region" description="Helical" evidence="1">
    <location>
        <begin position="12"/>
        <end position="31"/>
    </location>
</feature>
<reference evidence="2" key="1">
    <citation type="journal article" date="2020" name="mSystems">
        <title>Genome- and Community-Level Interaction Insights into Carbon Utilization and Element Cycling Functions of Hydrothermarchaeota in Hydrothermal Sediment.</title>
        <authorList>
            <person name="Zhou Z."/>
            <person name="Liu Y."/>
            <person name="Xu W."/>
            <person name="Pan J."/>
            <person name="Luo Z.H."/>
            <person name="Li M."/>
        </authorList>
    </citation>
    <scope>NUCLEOTIDE SEQUENCE [LARGE SCALE GENOMIC DNA]</scope>
    <source>
        <strain evidence="2">SpSt-116</strain>
    </source>
</reference>
<dbReference type="EMBL" id="DSAY01000076">
    <property type="protein sequence ID" value="HDP14949.1"/>
    <property type="molecule type" value="Genomic_DNA"/>
</dbReference>
<keyword evidence="1" id="KW-1133">Transmembrane helix</keyword>
<evidence type="ECO:0000313" key="2">
    <source>
        <dbReference type="EMBL" id="HDP14949.1"/>
    </source>
</evidence>
<gene>
    <name evidence="2" type="ORF">ENN26_04120</name>
</gene>
<sequence>MLSRAQLGELGATLLIRVVLFALSILLEIILEMVEWSLIVASGLAAYFLLLVISYLLLSYPDVLPSRGVILLALSLVVLIPPGYVVIKAMWRVLGSMPVVLFLLILLLWPIFYLLIKDFVKDDSLALLFSFGTVLFFTLVTEAGAAFAALVIHLSISKRVWSLASRAREKASGKPLPKLFK</sequence>
<accession>A0A7C1GJ56</accession>
<dbReference type="AlphaFoldDB" id="A0A7C1GJ56"/>
<keyword evidence="1" id="KW-0472">Membrane</keyword>
<feature type="transmembrane region" description="Helical" evidence="1">
    <location>
        <begin position="38"/>
        <end position="57"/>
    </location>
</feature>
<organism evidence="2">
    <name type="scientific">Thermofilum adornatum</name>
    <dbReference type="NCBI Taxonomy" id="1365176"/>
    <lineage>
        <taxon>Archaea</taxon>
        <taxon>Thermoproteota</taxon>
        <taxon>Thermoprotei</taxon>
        <taxon>Thermofilales</taxon>
        <taxon>Thermofilaceae</taxon>
        <taxon>Thermofilum</taxon>
    </lineage>
</organism>
<feature type="transmembrane region" description="Helical" evidence="1">
    <location>
        <begin position="69"/>
        <end position="87"/>
    </location>
</feature>